<dbReference type="Gene3D" id="1.10.3680.10">
    <property type="entry name" value="TerB-like"/>
    <property type="match status" value="1"/>
</dbReference>
<keyword evidence="1" id="KW-0472">Membrane</keyword>
<dbReference type="RefSeq" id="WP_160685491.1">
    <property type="nucleotide sequence ID" value="NZ_WTYW01000007.1"/>
</dbReference>
<protein>
    <recommendedName>
        <fullName evidence="2">Co-chaperone DjlA N-terminal domain-containing protein</fullName>
    </recommendedName>
</protein>
<dbReference type="Proteomes" id="UP000433104">
    <property type="component" value="Unassembled WGS sequence"/>
</dbReference>
<keyword evidence="1" id="KW-1133">Transmembrane helix</keyword>
<dbReference type="AlphaFoldDB" id="A0A844ZN84"/>
<feature type="domain" description="Co-chaperone DjlA N-terminal" evidence="2">
    <location>
        <begin position="137"/>
        <end position="242"/>
    </location>
</feature>
<comment type="caution">
    <text evidence="3">The sequence shown here is derived from an EMBL/GenBank/DDBJ whole genome shotgun (WGS) entry which is preliminary data.</text>
</comment>
<evidence type="ECO:0000313" key="3">
    <source>
        <dbReference type="EMBL" id="MXO87109.1"/>
    </source>
</evidence>
<accession>A0A844ZN84</accession>
<keyword evidence="1" id="KW-0812">Transmembrane</keyword>
<dbReference type="InterPro" id="IPR029024">
    <property type="entry name" value="TerB-like"/>
</dbReference>
<gene>
    <name evidence="3" type="ORF">GRI38_13835</name>
</gene>
<dbReference type="OrthoDB" id="8881374at2"/>
<organism evidence="3 4">
    <name type="scientific">Parapontixanthobacter aurantiacus</name>
    <dbReference type="NCBI Taxonomy" id="1463599"/>
    <lineage>
        <taxon>Bacteria</taxon>
        <taxon>Pseudomonadati</taxon>
        <taxon>Pseudomonadota</taxon>
        <taxon>Alphaproteobacteria</taxon>
        <taxon>Sphingomonadales</taxon>
        <taxon>Erythrobacteraceae</taxon>
        <taxon>Parapontixanthobacter</taxon>
    </lineage>
</organism>
<sequence length="272" mass="28843">MTSFALIGADRIVASPLAFKYRLRIGEQAFSVLSKKEHLHSVLLAGGGAAVGAGAMGSSLVASSFFAPTGIAAWLGLATAATPIGWVLAAALVTSGSFVTLGKLAADKKTHTELIPKYINTPLDALAHGLMELMGGLAVRVALTDGEFHSAERAAIIDVLCSDWGYDREYVDTAISALEHEAKLHPVSETATRLAAFYNDNPDCNAAEMQHDLMEFVQEVVNADGALKPQEEVALRDIRMALMAAQEGKKLGWGRLLFKQPASSSDSVAFTK</sequence>
<reference evidence="3 4" key="1">
    <citation type="submission" date="2019-12" db="EMBL/GenBank/DDBJ databases">
        <title>Genomic-based taxomic classification of the family Erythrobacteraceae.</title>
        <authorList>
            <person name="Xu L."/>
        </authorList>
    </citation>
    <scope>NUCLEOTIDE SEQUENCE [LARGE SCALE GENOMIC DNA]</scope>
    <source>
        <strain evidence="3 4">MCCC 1A09962</strain>
    </source>
</reference>
<evidence type="ECO:0000256" key="1">
    <source>
        <dbReference type="SAM" id="Phobius"/>
    </source>
</evidence>
<name>A0A844ZN84_9SPHN</name>
<evidence type="ECO:0000259" key="2">
    <source>
        <dbReference type="Pfam" id="PF05099"/>
    </source>
</evidence>
<proteinExistence type="predicted"/>
<dbReference type="EMBL" id="WTYW01000007">
    <property type="protein sequence ID" value="MXO87109.1"/>
    <property type="molecule type" value="Genomic_DNA"/>
</dbReference>
<feature type="transmembrane region" description="Helical" evidence="1">
    <location>
        <begin position="42"/>
        <end position="65"/>
    </location>
</feature>
<dbReference type="Pfam" id="PF05099">
    <property type="entry name" value="TerB"/>
    <property type="match status" value="1"/>
</dbReference>
<evidence type="ECO:0000313" key="4">
    <source>
        <dbReference type="Proteomes" id="UP000433104"/>
    </source>
</evidence>
<feature type="transmembrane region" description="Helical" evidence="1">
    <location>
        <begin position="71"/>
        <end position="93"/>
    </location>
</feature>
<keyword evidence="4" id="KW-1185">Reference proteome</keyword>
<dbReference type="SUPFAM" id="SSF158682">
    <property type="entry name" value="TerB-like"/>
    <property type="match status" value="1"/>
</dbReference>
<dbReference type="InterPro" id="IPR007791">
    <property type="entry name" value="DjlA_N"/>
</dbReference>